<proteinExistence type="predicted"/>
<sequence length="1099" mass="116505">MADVRSVDPVETFVVPSAWKRFVLPRRRGGAVPPPTRKADVEAAEVLLSDFSEDVRSVLDHHRTPDDLAEAGHAFLAGDPAATPLGAAVVARGVAAPLPWHRRDELAAFADHWRSRHGLPFAAAATAELAALYFGSSPVGAAITRAVPDGDAGGLIAGTAIRMAYHLRRAIVATSAGEYAEVVAALGAVRGPSLVQRAVASVMAPDEAVWADEICAALLAMGGREFLKGLLLTVAGEPFASRLAEQIEPWAALCENERVYTFAATLGPAAAPALTRWLDAPTADAKGRKRLLSLLSAIGGDEAFTALLERIDHQDVPPALADAAGRAPARALRLLAEAPAAERLLRDHLVNHRAVAAEVRPLLAGPAADRFDAAHAVLAEADSGLAAPGDLPPIPVSPPWLAPVARKPLVVTGLSSADEVRVEWAPGERETWGDGSWAARHGGTRDWAPIVQNLGTHASTGWDEKEFFLSGPDELTLPRVAAWRPSDTWDIGDWGQELLARYGTEAVAPLTDAARRAPVAAAPLLAPVVSPAVAMLMAGWHARSRSVRPTATAWFARHTAFAARALIPAGVGRAGQSRSDAEAALRVLPRDVVLAAAAEFGAPAVAAVEEVLAVDPLTILPRTMPTLPDWANPAVLPPVRLTGGRGALPVEAVRHLLTMLAVSRADGVYPGLTTAAAECEAGDLAEFAWALFGRWREAGHPAKQGWAFGALGVFGDDETVRRLAPVIRAWPGEGGHARAVAGLDVLAAIGTDVALMYLNGIAQKVKFRGLKDRAVDKIAELAAELGLTSDELADRLVPDLGLDAAGSMVLDYGRRTFTVGFDEQLKPFVADGSGKRLKALPKPGAQDDPVLAPESYARFAALKKDVRAIAADQVRRLERAMVDQRRWTGAAFGQFLAAHPLLRHLVRRLVWVRFDDAGRPAGGLRLAEDHSLAGVTDDTVTLGDTEQVGIAHPLHLGGDLAAWGEIFADYEILQPFPQLGRGVEPLTPARAAAFVGRTAPSTTLLGLERRGWRRGAPQDGGVQGWFERDVPGGLHLVLALDPGIAVGAVDVLGDQTVEALWVAPSTEHHWFRKDQADRVDELDPITAAETLRELTEVLP</sequence>
<dbReference type="RefSeq" id="WP_282764736.1">
    <property type="nucleotide sequence ID" value="NZ_JASCTH010000026.1"/>
</dbReference>
<reference evidence="2 3" key="1">
    <citation type="submission" date="2023-05" db="EMBL/GenBank/DDBJ databases">
        <title>Actinoplanes sp. NEAU-A12 genome sequencing.</title>
        <authorList>
            <person name="Wang Z.-S."/>
        </authorList>
    </citation>
    <scope>NUCLEOTIDE SEQUENCE [LARGE SCALE GENOMIC DNA]</scope>
    <source>
        <strain evidence="2 3">NEAU-A12</strain>
    </source>
</reference>
<keyword evidence="3" id="KW-1185">Reference proteome</keyword>
<name>A0ABT6WV02_9ACTN</name>
<comment type="caution">
    <text evidence="2">The sequence shown here is derived from an EMBL/GenBank/DDBJ whole genome shotgun (WGS) entry which is preliminary data.</text>
</comment>
<dbReference type="InterPro" id="IPR025406">
    <property type="entry name" value="DUF4132"/>
</dbReference>
<evidence type="ECO:0000259" key="1">
    <source>
        <dbReference type="Pfam" id="PF13569"/>
    </source>
</evidence>
<feature type="domain" description="DUF4132" evidence="1">
    <location>
        <begin position="834"/>
        <end position="1012"/>
    </location>
</feature>
<evidence type="ECO:0000313" key="2">
    <source>
        <dbReference type="EMBL" id="MDI6103544.1"/>
    </source>
</evidence>
<organism evidence="2 3">
    <name type="scientific">Actinoplanes sandaracinus</name>
    <dbReference type="NCBI Taxonomy" id="3045177"/>
    <lineage>
        <taxon>Bacteria</taxon>
        <taxon>Bacillati</taxon>
        <taxon>Actinomycetota</taxon>
        <taxon>Actinomycetes</taxon>
        <taxon>Micromonosporales</taxon>
        <taxon>Micromonosporaceae</taxon>
        <taxon>Actinoplanes</taxon>
    </lineage>
</organism>
<gene>
    <name evidence="2" type="ORF">QLQ12_33530</name>
</gene>
<dbReference type="Proteomes" id="UP001241758">
    <property type="component" value="Unassembled WGS sequence"/>
</dbReference>
<accession>A0ABT6WV02</accession>
<evidence type="ECO:0000313" key="3">
    <source>
        <dbReference type="Proteomes" id="UP001241758"/>
    </source>
</evidence>
<protein>
    <submittedName>
        <fullName evidence="2">DUF4132 domain-containing protein</fullName>
    </submittedName>
</protein>
<dbReference type="EMBL" id="JASCTH010000026">
    <property type="protein sequence ID" value="MDI6103544.1"/>
    <property type="molecule type" value="Genomic_DNA"/>
</dbReference>
<dbReference type="Pfam" id="PF13569">
    <property type="entry name" value="DUF4132"/>
    <property type="match status" value="1"/>
</dbReference>